<proteinExistence type="predicted"/>
<comment type="caution">
    <text evidence="1">The sequence shown here is derived from an EMBL/GenBank/DDBJ whole genome shotgun (WGS) entry which is preliminary data.</text>
</comment>
<evidence type="ECO:0000313" key="2">
    <source>
        <dbReference type="Proteomes" id="UP000821845"/>
    </source>
</evidence>
<reference evidence="1" key="1">
    <citation type="submission" date="2020-05" db="EMBL/GenBank/DDBJ databases">
        <title>Large-scale comparative analyses of tick genomes elucidate their genetic diversity and vector capacities.</title>
        <authorList>
            <person name="Jia N."/>
            <person name="Wang J."/>
            <person name="Shi W."/>
            <person name="Du L."/>
            <person name="Sun Y."/>
            <person name="Zhan W."/>
            <person name="Jiang J."/>
            <person name="Wang Q."/>
            <person name="Zhang B."/>
            <person name="Ji P."/>
            <person name="Sakyi L.B."/>
            <person name="Cui X."/>
            <person name="Yuan T."/>
            <person name="Jiang B."/>
            <person name="Yang W."/>
            <person name="Lam T.T.-Y."/>
            <person name="Chang Q."/>
            <person name="Ding S."/>
            <person name="Wang X."/>
            <person name="Zhu J."/>
            <person name="Ruan X."/>
            <person name="Zhao L."/>
            <person name="Wei J."/>
            <person name="Que T."/>
            <person name="Du C."/>
            <person name="Cheng J."/>
            <person name="Dai P."/>
            <person name="Han X."/>
            <person name="Huang E."/>
            <person name="Gao Y."/>
            <person name="Liu J."/>
            <person name="Shao H."/>
            <person name="Ye R."/>
            <person name="Li L."/>
            <person name="Wei W."/>
            <person name="Wang X."/>
            <person name="Wang C."/>
            <person name="Yang T."/>
            <person name="Huo Q."/>
            <person name="Li W."/>
            <person name="Guo W."/>
            <person name="Chen H."/>
            <person name="Zhou L."/>
            <person name="Ni X."/>
            <person name="Tian J."/>
            <person name="Zhou Y."/>
            <person name="Sheng Y."/>
            <person name="Liu T."/>
            <person name="Pan Y."/>
            <person name="Xia L."/>
            <person name="Li J."/>
            <person name="Zhao F."/>
            <person name="Cao W."/>
        </authorList>
    </citation>
    <scope>NUCLEOTIDE SEQUENCE</scope>
    <source>
        <strain evidence="1">Hyas-2018</strain>
    </source>
</reference>
<accession>A0ACB7SJ97</accession>
<evidence type="ECO:0000313" key="1">
    <source>
        <dbReference type="EMBL" id="KAH6934710.1"/>
    </source>
</evidence>
<name>A0ACB7SJ97_HYAAI</name>
<organism evidence="1 2">
    <name type="scientific">Hyalomma asiaticum</name>
    <name type="common">Tick</name>
    <dbReference type="NCBI Taxonomy" id="266040"/>
    <lineage>
        <taxon>Eukaryota</taxon>
        <taxon>Metazoa</taxon>
        <taxon>Ecdysozoa</taxon>
        <taxon>Arthropoda</taxon>
        <taxon>Chelicerata</taxon>
        <taxon>Arachnida</taxon>
        <taxon>Acari</taxon>
        <taxon>Parasitiformes</taxon>
        <taxon>Ixodida</taxon>
        <taxon>Ixodoidea</taxon>
        <taxon>Ixodidae</taxon>
        <taxon>Hyalomminae</taxon>
        <taxon>Hyalomma</taxon>
    </lineage>
</organism>
<sequence length="1345" mass="151240">MNADLQQQQPADGAAGPSSSTAPAASVGFSYDEVFPALPEKEAPVEAGSAGSAGSGGGGGALGQWNHKMHVKSSVITQIFHVPSEERRFRETSSQRFGELGEQAKICADIMRDTQTTIEVSSSRDHSLTVLVTGRERNVALARAQVLRALQTQAQGSIQIPKEHHRFILGKNGKKLAELEQNTATKITVPRTDDNSDVITISGTKEAIDRARDQIQKISEEKSKHGVEELKIPRMYHPFIAGPYGNSVKALEQETGTRIRLDREEDKVTITGDKENVAKAKDSLMATYEDRKLHCQSVGVEVKKSQHKYVHGYRGQTLQELFEETGVWVEVPPMESEVETIVLRGNPQDLGHALSLVYEKANSVQTAEVPAKSWMHKYIIGKKGENIKRITADYHKTHVDFCEDANMIRIEGPKEELEAVKTALEEKVREIQSTMDSVEIKVDPQYHRHIIGKAGSNVNRLKQELGVTVHVPADEERSPVVRLEGPPEGVAQAKTELLEMAHKLQNEVTRELCVEQRFHRTLIGAKGEAIQDVRRRFNQVNVTFPEPGSRNDKVLIRGPKEDVDACYRHLSQICQELQASSHRVDLVLFKQFLKHLQGKGRPLVRRIQQETEARIDLPLESSNSDVVMITGKKENVAAAKDKLLEAQREQADIVEVHLMIPCNLHNAIIGAKGRLIHSIMEDCGRVQITFPQQDSKSDRVTLSGPKDDVDKAKKQLLNLSNEKQLSSYTEEVRAQPKHHRFLIGKNGSNIRKVREKTGARIIFPTDRDENQDTIVIIGKKEAVLDAKKQLQEMIESLEKVVEEEMRIDPKYHRHFVARRGEELQHIANEFGGVQVSFPRSGDHSEVVTLKGAKECVEGARKRILEIVQDLEARVTIECVIPQQHHRTIMGAKGHKVQRINQEFNVHIKFPERDFRDRETLENGDVAVNGDATTEEEPSKPRKEDLILITGKQEDCEKAREALLALVPVTQEVQRINQEFNVHIKFPERDFRDRETLENGDVAVNGDATTEEEPSKPRKEDLILITGKQEDCEKAREALLALVPVTQEVEVPFKLHRFIIGQKGAGVRRLMEDHDVNITVPPQADESDTLVISGLADNVASAKEALLERVNQILEEEEDRKLRSFHLEVEVDPKYHPKIIGWRGAVVTKIRKDHNVQVQFPEKGENIITIIGYEKNACAARDEILRIVKEWEDMVTKEIEIDHRVHSRLIGAKGRNIRRLMEQHKVEIKFPRPEDPNKDLVQVTGAEEDVEDALDYLKQFEDEHLEDIVDQESYQLSRQGQNSGGGGSAQGWTEQSPSSEGFVVRGGPWEQRAPDTTSTQEFPSFGGGPPLDSVPAKPVPWGPSRR</sequence>
<gene>
    <name evidence="1" type="ORF">HPB50_027421</name>
</gene>
<dbReference type="EMBL" id="CM023484">
    <property type="protein sequence ID" value="KAH6934710.1"/>
    <property type="molecule type" value="Genomic_DNA"/>
</dbReference>
<keyword evidence="2" id="KW-1185">Reference proteome</keyword>
<protein>
    <submittedName>
        <fullName evidence="1">Uncharacterized protein</fullName>
    </submittedName>
</protein>
<dbReference type="Proteomes" id="UP000821845">
    <property type="component" value="Chromosome 4"/>
</dbReference>